<dbReference type="RefSeq" id="WP_171089945.1">
    <property type="nucleotide sequence ID" value="NZ_CP053069.1"/>
</dbReference>
<evidence type="ECO:0000313" key="2">
    <source>
        <dbReference type="EMBL" id="QJR09876.1"/>
    </source>
</evidence>
<accession>A0A6M4GS18</accession>
<gene>
    <name evidence="2" type="ORF">DSM104443_00926</name>
</gene>
<evidence type="ECO:0000313" key="3">
    <source>
        <dbReference type="Proteomes" id="UP000501534"/>
    </source>
</evidence>
<feature type="region of interest" description="Disordered" evidence="1">
    <location>
        <begin position="1"/>
        <end position="23"/>
    </location>
</feature>
<dbReference type="AlphaFoldDB" id="A0A6M4GS18"/>
<proteinExistence type="predicted"/>
<keyword evidence="3" id="KW-1185">Reference proteome</keyword>
<organism evidence="2 3">
    <name type="scientific">Usitatibacter rugosus</name>
    <dbReference type="NCBI Taxonomy" id="2732067"/>
    <lineage>
        <taxon>Bacteria</taxon>
        <taxon>Pseudomonadati</taxon>
        <taxon>Pseudomonadota</taxon>
        <taxon>Betaproteobacteria</taxon>
        <taxon>Nitrosomonadales</taxon>
        <taxon>Usitatibacteraceae</taxon>
        <taxon>Usitatibacter</taxon>
    </lineage>
</organism>
<dbReference type="Proteomes" id="UP000501534">
    <property type="component" value="Chromosome"/>
</dbReference>
<dbReference type="KEGG" id="uru:DSM104443_00926"/>
<feature type="compositionally biased region" description="Polar residues" evidence="1">
    <location>
        <begin position="12"/>
        <end position="21"/>
    </location>
</feature>
<sequence>MSTKEQKPGELSDQQLDQVSGGQEIRKMEKIVVTAKRSDVNPQQVVKMDKIVVSARRDDKDPAGIAGAQVAQADTKK</sequence>
<evidence type="ECO:0000256" key="1">
    <source>
        <dbReference type="SAM" id="MobiDB-lite"/>
    </source>
</evidence>
<name>A0A6M4GS18_9PROT</name>
<protein>
    <submittedName>
        <fullName evidence="2">Uncharacterized protein</fullName>
    </submittedName>
</protein>
<dbReference type="EMBL" id="CP053069">
    <property type="protein sequence ID" value="QJR09876.1"/>
    <property type="molecule type" value="Genomic_DNA"/>
</dbReference>
<feature type="region of interest" description="Disordered" evidence="1">
    <location>
        <begin position="58"/>
        <end position="77"/>
    </location>
</feature>
<reference evidence="2 3" key="1">
    <citation type="submission" date="2020-04" db="EMBL/GenBank/DDBJ databases">
        <title>Usitatibacter rugosus gen. nov., sp. nov. and Usitatibacter palustris sp. nov., novel members of Usitatibacteraceae fam. nov. within the order Nitrosomonadales isolated from soil.</title>
        <authorList>
            <person name="Huber K.J."/>
            <person name="Neumann-Schaal M."/>
            <person name="Geppert A."/>
            <person name="Luckner M."/>
            <person name="Wanner G."/>
            <person name="Overmann J."/>
        </authorList>
    </citation>
    <scope>NUCLEOTIDE SEQUENCE [LARGE SCALE GENOMIC DNA]</scope>
    <source>
        <strain evidence="2 3">0125_3</strain>
    </source>
</reference>
<feature type="compositionally biased region" description="Basic and acidic residues" evidence="1">
    <location>
        <begin position="1"/>
        <end position="10"/>
    </location>
</feature>